<gene>
    <name evidence="1" type="ORF">H3Z74_21235</name>
</gene>
<proteinExistence type="predicted"/>
<dbReference type="InterPro" id="IPR010297">
    <property type="entry name" value="DUF900_hydrolase"/>
</dbReference>
<keyword evidence="2" id="KW-1185">Reference proteome</keyword>
<sequence length="399" mass="44547">MAFGIGVGWIGGRIRGRIGRIGLVVAAALALSGCYGHAFPVAQHFIYADGGTKVAAEAEVFVDPNGSFYPDDWCTWFGSRTQPCAKWHGPRRWKAHSLLAETYREAKGDAQDGPAFRAHIESDEQRQLQELRDFGRAKKRIFILIHGYNNTVAEADPPFDAIKAKLDLRPDDGVLRFYWDGLSAKGIFGAKIWFNAVGYSQLAGSRGLRRVLDQFQDKEIYLISHSRGASVILSALGNPVYAKTFRDKTYQAIEPWGNAYKDLLSPPAPAAGRNNRLHILLMAAAVGRIDFCDVSEQERLDQGQGCRKLRPLPEVKSFRYTINTGDPVLRKFFGLASRLNPTSFGLDPEVGRAINEENYGMMRQYFTDPPRLKHKFDGYVADQTFARMLADEGILRPGQ</sequence>
<dbReference type="RefSeq" id="WP_187761492.1">
    <property type="nucleotide sequence ID" value="NZ_CP061038.1"/>
</dbReference>
<dbReference type="Pfam" id="PF05990">
    <property type="entry name" value="DUF900"/>
    <property type="match status" value="1"/>
</dbReference>
<organism evidence="1 2">
    <name type="scientific">Sphingomonas alpina</name>
    <dbReference type="NCBI Taxonomy" id="653931"/>
    <lineage>
        <taxon>Bacteria</taxon>
        <taxon>Pseudomonadati</taxon>
        <taxon>Pseudomonadota</taxon>
        <taxon>Alphaproteobacteria</taxon>
        <taxon>Sphingomonadales</taxon>
        <taxon>Sphingomonadaceae</taxon>
        <taxon>Sphingomonas</taxon>
    </lineage>
</organism>
<dbReference type="SUPFAM" id="SSF53474">
    <property type="entry name" value="alpha/beta-Hydrolases"/>
    <property type="match status" value="1"/>
</dbReference>
<dbReference type="AlphaFoldDB" id="A0A7H0LHL6"/>
<reference evidence="1 2" key="1">
    <citation type="submission" date="2020-09" db="EMBL/GenBank/DDBJ databases">
        <title>Sphingomonas sp., a new species isolated from pork steak.</title>
        <authorList>
            <person name="Heidler von Heilborn D."/>
        </authorList>
    </citation>
    <scope>NUCLEOTIDE SEQUENCE [LARGE SCALE GENOMIC DNA]</scope>
    <source>
        <strain evidence="2">S8-3T</strain>
    </source>
</reference>
<dbReference type="EMBL" id="CP061038">
    <property type="protein sequence ID" value="QNQ09169.1"/>
    <property type="molecule type" value="Genomic_DNA"/>
</dbReference>
<evidence type="ECO:0000313" key="1">
    <source>
        <dbReference type="EMBL" id="QNQ09169.1"/>
    </source>
</evidence>
<accession>A0A7H0LHL6</accession>
<protein>
    <submittedName>
        <fullName evidence="1">Alpha/beta hydrolase</fullName>
    </submittedName>
</protein>
<dbReference type="Proteomes" id="UP000516148">
    <property type="component" value="Chromosome"/>
</dbReference>
<evidence type="ECO:0000313" key="2">
    <source>
        <dbReference type="Proteomes" id="UP000516148"/>
    </source>
</evidence>
<name>A0A7H0LHL6_9SPHN</name>
<dbReference type="KEGG" id="spap:H3Z74_21235"/>
<dbReference type="InterPro" id="IPR029058">
    <property type="entry name" value="AB_hydrolase_fold"/>
</dbReference>
<dbReference type="GO" id="GO:0016787">
    <property type="term" value="F:hydrolase activity"/>
    <property type="evidence" value="ECO:0007669"/>
    <property type="project" value="UniProtKB-KW"/>
</dbReference>
<keyword evidence="1" id="KW-0378">Hydrolase</keyword>